<dbReference type="EC" id="2.7.4.25" evidence="8"/>
<evidence type="ECO:0000256" key="7">
    <source>
        <dbReference type="ARBA" id="ARBA00048478"/>
    </source>
</evidence>
<comment type="caution">
    <text evidence="10">The sequence shown here is derived from an EMBL/GenBank/DDBJ whole genome shotgun (WGS) entry which is preliminary data.</text>
</comment>
<protein>
    <recommendedName>
        <fullName evidence="8">Cytidylate kinase</fullName>
        <shortName evidence="8">CK</shortName>
        <ecNumber evidence="8">2.7.4.25</ecNumber>
    </recommendedName>
    <alternativeName>
        <fullName evidence="8">Cytidine monophosphate kinase</fullName>
        <shortName evidence="8">CMP kinase</shortName>
    </alternativeName>
</protein>
<keyword evidence="3 8" id="KW-0547">Nucleotide-binding</keyword>
<dbReference type="CDD" id="cd02020">
    <property type="entry name" value="CMPK"/>
    <property type="match status" value="1"/>
</dbReference>
<name>A0A3M0A7S4_9GAMM</name>
<evidence type="ECO:0000256" key="4">
    <source>
        <dbReference type="ARBA" id="ARBA00022777"/>
    </source>
</evidence>
<dbReference type="GO" id="GO:0036431">
    <property type="term" value="F:dCMP kinase activity"/>
    <property type="evidence" value="ECO:0007669"/>
    <property type="project" value="InterPro"/>
</dbReference>
<dbReference type="Proteomes" id="UP000267187">
    <property type="component" value="Unassembled WGS sequence"/>
</dbReference>
<dbReference type="Pfam" id="PF02224">
    <property type="entry name" value="Cytidylate_kin"/>
    <property type="match status" value="1"/>
</dbReference>
<comment type="subcellular location">
    <subcellularLocation>
        <location evidence="8">Cytoplasm</location>
    </subcellularLocation>
</comment>
<dbReference type="EMBL" id="REFJ01000002">
    <property type="protein sequence ID" value="RMA81201.1"/>
    <property type="molecule type" value="Genomic_DNA"/>
</dbReference>
<keyword evidence="11" id="KW-1185">Reference proteome</keyword>
<proteinExistence type="inferred from homology"/>
<dbReference type="HAMAP" id="MF_00238">
    <property type="entry name" value="Cytidyl_kinase_type1"/>
    <property type="match status" value="1"/>
</dbReference>
<dbReference type="GO" id="GO:0006220">
    <property type="term" value="P:pyrimidine nucleotide metabolic process"/>
    <property type="evidence" value="ECO:0007669"/>
    <property type="project" value="UniProtKB-UniRule"/>
</dbReference>
<feature type="domain" description="Cytidylate kinase" evidence="9">
    <location>
        <begin position="7"/>
        <end position="222"/>
    </location>
</feature>
<organism evidence="10 11">
    <name type="scientific">Umboniibacter marinipuniceus</name>
    <dbReference type="NCBI Taxonomy" id="569599"/>
    <lineage>
        <taxon>Bacteria</taxon>
        <taxon>Pseudomonadati</taxon>
        <taxon>Pseudomonadota</taxon>
        <taxon>Gammaproteobacteria</taxon>
        <taxon>Cellvibrionales</taxon>
        <taxon>Cellvibrionaceae</taxon>
        <taxon>Umboniibacter</taxon>
    </lineage>
</organism>
<comment type="similarity">
    <text evidence="1 8">Belongs to the cytidylate kinase family. Type 1 subfamily.</text>
</comment>
<sequence length="224" mass="23833">MAEFPVVCIDGPSGAGKGTAAVMVAQALGYHLLDSGALYRVVAIAAEKRGVSPTDEAAVADIANTMRLDFAVGGADEPVQVLLEGENITHEVRLESTGAKASVVAPLKAVRAALLDYQRHFVKAPGLVADGRDMGTVVFPESPYKIFLTASAEERADRRFKQLKNKGVNVSLAAVLEDIRIRDDRDMNRATAPLKAADDALTIDSTSLSIKEVVDSIVAFVRSR</sequence>
<dbReference type="InterPro" id="IPR011994">
    <property type="entry name" value="Cytidylate_kinase_dom"/>
</dbReference>
<dbReference type="GO" id="GO:0005737">
    <property type="term" value="C:cytoplasm"/>
    <property type="evidence" value="ECO:0007669"/>
    <property type="project" value="UniProtKB-SubCell"/>
</dbReference>
<reference evidence="10 11" key="1">
    <citation type="submission" date="2018-10" db="EMBL/GenBank/DDBJ databases">
        <title>Genomic Encyclopedia of Type Strains, Phase IV (KMG-IV): sequencing the most valuable type-strain genomes for metagenomic binning, comparative biology and taxonomic classification.</title>
        <authorList>
            <person name="Goeker M."/>
        </authorList>
    </citation>
    <scope>NUCLEOTIDE SEQUENCE [LARGE SCALE GENOMIC DNA]</scope>
    <source>
        <strain evidence="10 11">DSM 25080</strain>
    </source>
</reference>
<keyword evidence="4 8" id="KW-0418">Kinase</keyword>
<accession>A0A3M0A7S4</accession>
<dbReference type="InterPro" id="IPR027417">
    <property type="entry name" value="P-loop_NTPase"/>
</dbReference>
<gene>
    <name evidence="8" type="primary">cmk</name>
    <name evidence="10" type="ORF">DFR27_1002</name>
</gene>
<dbReference type="Gene3D" id="3.40.50.300">
    <property type="entry name" value="P-loop containing nucleotide triphosphate hydrolases"/>
    <property type="match status" value="1"/>
</dbReference>
<feature type="binding site" evidence="8">
    <location>
        <begin position="11"/>
        <end position="19"/>
    </location>
    <ligand>
        <name>ATP</name>
        <dbReference type="ChEBI" id="CHEBI:30616"/>
    </ligand>
</feature>
<evidence type="ECO:0000256" key="2">
    <source>
        <dbReference type="ARBA" id="ARBA00022679"/>
    </source>
</evidence>
<evidence type="ECO:0000313" key="11">
    <source>
        <dbReference type="Proteomes" id="UP000267187"/>
    </source>
</evidence>
<evidence type="ECO:0000256" key="8">
    <source>
        <dbReference type="HAMAP-Rule" id="MF_00238"/>
    </source>
</evidence>
<comment type="catalytic activity">
    <reaction evidence="6 8">
        <text>dCMP + ATP = dCDP + ADP</text>
        <dbReference type="Rhea" id="RHEA:25094"/>
        <dbReference type="ChEBI" id="CHEBI:30616"/>
        <dbReference type="ChEBI" id="CHEBI:57566"/>
        <dbReference type="ChEBI" id="CHEBI:58593"/>
        <dbReference type="ChEBI" id="CHEBI:456216"/>
        <dbReference type="EC" id="2.7.4.25"/>
    </reaction>
</comment>
<evidence type="ECO:0000256" key="6">
    <source>
        <dbReference type="ARBA" id="ARBA00047615"/>
    </source>
</evidence>
<dbReference type="RefSeq" id="WP_121876352.1">
    <property type="nucleotide sequence ID" value="NZ_REFJ01000002.1"/>
</dbReference>
<evidence type="ECO:0000259" key="9">
    <source>
        <dbReference type="Pfam" id="PF02224"/>
    </source>
</evidence>
<dbReference type="NCBIfam" id="TIGR00017">
    <property type="entry name" value="cmk"/>
    <property type="match status" value="1"/>
</dbReference>
<dbReference type="GO" id="GO:0005524">
    <property type="term" value="F:ATP binding"/>
    <property type="evidence" value="ECO:0007669"/>
    <property type="project" value="UniProtKB-UniRule"/>
</dbReference>
<evidence type="ECO:0000256" key="3">
    <source>
        <dbReference type="ARBA" id="ARBA00022741"/>
    </source>
</evidence>
<evidence type="ECO:0000256" key="1">
    <source>
        <dbReference type="ARBA" id="ARBA00009427"/>
    </source>
</evidence>
<keyword evidence="2 8" id="KW-0808">Transferase</keyword>
<evidence type="ECO:0000256" key="5">
    <source>
        <dbReference type="ARBA" id="ARBA00022840"/>
    </source>
</evidence>
<comment type="catalytic activity">
    <reaction evidence="7 8">
        <text>CMP + ATP = CDP + ADP</text>
        <dbReference type="Rhea" id="RHEA:11600"/>
        <dbReference type="ChEBI" id="CHEBI:30616"/>
        <dbReference type="ChEBI" id="CHEBI:58069"/>
        <dbReference type="ChEBI" id="CHEBI:60377"/>
        <dbReference type="ChEBI" id="CHEBI:456216"/>
        <dbReference type="EC" id="2.7.4.25"/>
    </reaction>
</comment>
<dbReference type="AlphaFoldDB" id="A0A3M0A7S4"/>
<dbReference type="InterPro" id="IPR003136">
    <property type="entry name" value="Cytidylate_kin"/>
</dbReference>
<dbReference type="OrthoDB" id="9807434at2"/>
<keyword evidence="5 8" id="KW-0067">ATP-binding</keyword>
<keyword evidence="8" id="KW-0963">Cytoplasm</keyword>
<dbReference type="SUPFAM" id="SSF52540">
    <property type="entry name" value="P-loop containing nucleoside triphosphate hydrolases"/>
    <property type="match status" value="1"/>
</dbReference>
<evidence type="ECO:0000313" key="10">
    <source>
        <dbReference type="EMBL" id="RMA81201.1"/>
    </source>
</evidence>
<dbReference type="GO" id="GO:0036430">
    <property type="term" value="F:CMP kinase activity"/>
    <property type="evidence" value="ECO:0007669"/>
    <property type="project" value="RHEA"/>
</dbReference>